<evidence type="ECO:0000259" key="2">
    <source>
        <dbReference type="Pfam" id="PF06742"/>
    </source>
</evidence>
<evidence type="ECO:0000313" key="5">
    <source>
        <dbReference type="Proteomes" id="UP001432360"/>
    </source>
</evidence>
<sequence>MTTKSAFFFLALALAVAGVAQAQTAGNAVPVTPDNFVRAETDLYFGGVLKDGGFGKFFVNREPTPIDKQTVIRMNRDTLYSGAVFELDAAPVTVTLPDPGKRFLSMQVIDEDQYTPKVVYGAGSHTLSKEEIGTRYVLAAIRILVNPIVPGDLDEVHALQDAIKIEQPGGPGKFETPNWDHESQGKVRQALLALAATLPDSKHMFGPKGKVDPVRRLIGAASVWGGNPEKDALYLTVTPEKNDGKTVYKLDVKDVPVDGFWSISVYNAKGYFEENSENAYTLNNLTAKAGDDGAVAIQFGNCDTQTVNCLPITPGWNYLVRLYRPREEILNGSWKFPEPQPVN</sequence>
<keyword evidence="1" id="KW-0732">Signal</keyword>
<dbReference type="RefSeq" id="WP_331371433.1">
    <property type="nucleotide sequence ID" value="NZ_CP133148.1"/>
</dbReference>
<proteinExistence type="predicted"/>
<accession>A0ABZ2B3S0</accession>
<keyword evidence="5" id="KW-1185">Reference proteome</keyword>
<evidence type="ECO:0000313" key="4">
    <source>
        <dbReference type="EMBL" id="WVT02147.1"/>
    </source>
</evidence>
<feature type="signal peptide" evidence="1">
    <location>
        <begin position="1"/>
        <end position="22"/>
    </location>
</feature>
<reference evidence="4" key="1">
    <citation type="submission" date="2023-08" db="EMBL/GenBank/DDBJ databases">
        <title>Complete genome sequence of Sinorhizobium chiapanecum ITTG S70 isolated from Acaciella angustissima nodules in Chiapas-Mexico.</title>
        <authorList>
            <person name="Rincon-Rosales R."/>
            <person name="Rogel M.A."/>
            <person name="Rincon-Medina C.I."/>
            <person name="Guerrero G."/>
            <person name="Manzano-Gomez L.A."/>
            <person name="Lopez-Lopez A."/>
            <person name="Rincon Molina F.A."/>
            <person name="Martinez-Romero E."/>
        </authorList>
    </citation>
    <scope>NUCLEOTIDE SEQUENCE</scope>
    <source>
        <strain evidence="4">ITTG S70</strain>
    </source>
</reference>
<evidence type="ECO:0000259" key="3">
    <source>
        <dbReference type="Pfam" id="PF06863"/>
    </source>
</evidence>
<dbReference type="Gene3D" id="2.60.120.600">
    <property type="entry name" value="Domain of unknown function DUF1214, C-terminal domain"/>
    <property type="match status" value="1"/>
</dbReference>
<dbReference type="PANTHER" id="PTHR36509">
    <property type="entry name" value="BLL3101 PROTEIN"/>
    <property type="match status" value="1"/>
</dbReference>
<name>A0ABZ2B3S0_9HYPH</name>
<protein>
    <submittedName>
        <fullName evidence="4">DUF1214 domain-containing protein</fullName>
    </submittedName>
</protein>
<dbReference type="PANTHER" id="PTHR36509:SF2">
    <property type="entry name" value="BLL3101 PROTEIN"/>
    <property type="match status" value="1"/>
</dbReference>
<dbReference type="InterPro" id="IPR010621">
    <property type="entry name" value="DUF1214"/>
</dbReference>
<dbReference type="EMBL" id="CP133148">
    <property type="protein sequence ID" value="WVT02147.1"/>
    <property type="molecule type" value="Genomic_DNA"/>
</dbReference>
<dbReference type="Pfam" id="PF06863">
    <property type="entry name" value="DUF1254"/>
    <property type="match status" value="1"/>
</dbReference>
<dbReference type="Proteomes" id="UP001432360">
    <property type="component" value="Chromosome"/>
</dbReference>
<dbReference type="SUPFAM" id="SSF160935">
    <property type="entry name" value="VPA0735-like"/>
    <property type="match status" value="1"/>
</dbReference>
<dbReference type="InterPro" id="IPR010679">
    <property type="entry name" value="DUF1254"/>
</dbReference>
<dbReference type="Pfam" id="PF06742">
    <property type="entry name" value="DUF1214"/>
    <property type="match status" value="1"/>
</dbReference>
<dbReference type="InterPro" id="IPR037049">
    <property type="entry name" value="DUF1214_C_sf"/>
</dbReference>
<feature type="domain" description="DUF1214" evidence="2">
    <location>
        <begin position="241"/>
        <end position="326"/>
    </location>
</feature>
<organism evidence="4 5">
    <name type="scientific">Sinorhizobium chiapasense</name>
    <dbReference type="NCBI Taxonomy" id="501572"/>
    <lineage>
        <taxon>Bacteria</taxon>
        <taxon>Pseudomonadati</taxon>
        <taxon>Pseudomonadota</taxon>
        <taxon>Alphaproteobacteria</taxon>
        <taxon>Hyphomicrobiales</taxon>
        <taxon>Rhizobiaceae</taxon>
        <taxon>Sinorhizobium/Ensifer group</taxon>
        <taxon>Sinorhizobium</taxon>
    </lineage>
</organism>
<gene>
    <name evidence="4" type="ORF">RB548_11425</name>
</gene>
<feature type="chain" id="PRO_5046056502" evidence="1">
    <location>
        <begin position="23"/>
        <end position="343"/>
    </location>
</feature>
<feature type="domain" description="DUF1254" evidence="3">
    <location>
        <begin position="59"/>
        <end position="112"/>
    </location>
</feature>
<evidence type="ECO:0000256" key="1">
    <source>
        <dbReference type="SAM" id="SignalP"/>
    </source>
</evidence>